<evidence type="ECO:0000313" key="3">
    <source>
        <dbReference type="Proteomes" id="UP000464389"/>
    </source>
</evidence>
<keyword evidence="2" id="KW-0614">Plasmid</keyword>
<dbReference type="Pfam" id="PF06122">
    <property type="entry name" value="TraH"/>
    <property type="match status" value="1"/>
</dbReference>
<name>A0A6P1V686_9ENTR</name>
<keyword evidence="1" id="KW-0732">Signal</keyword>
<evidence type="ECO:0000256" key="1">
    <source>
        <dbReference type="SAM" id="SignalP"/>
    </source>
</evidence>
<evidence type="ECO:0000313" key="2">
    <source>
        <dbReference type="EMBL" id="QHS50014.1"/>
    </source>
</evidence>
<dbReference type="Proteomes" id="UP000464389">
    <property type="component" value="Plasmid unnamed2"/>
</dbReference>
<feature type="signal peptide" evidence="1">
    <location>
        <begin position="1"/>
        <end position="24"/>
    </location>
</feature>
<protein>
    <submittedName>
        <fullName evidence="2">Conjugal transfer protein TraH</fullName>
    </submittedName>
</protein>
<feature type="chain" id="PRO_5026854195" evidence="1">
    <location>
        <begin position="25"/>
        <end position="463"/>
    </location>
</feature>
<dbReference type="AlphaFoldDB" id="A0A6P1V686"/>
<geneLocation type="plasmid" evidence="2">
    <name>unnamed2</name>
</geneLocation>
<organism evidence="2 3">
    <name type="scientific">Klebsiella michiganensis</name>
    <dbReference type="NCBI Taxonomy" id="1134687"/>
    <lineage>
        <taxon>Bacteria</taxon>
        <taxon>Pseudomonadati</taxon>
        <taxon>Pseudomonadota</taxon>
        <taxon>Gammaproteobacteria</taxon>
        <taxon>Enterobacterales</taxon>
        <taxon>Enterobacteriaceae</taxon>
        <taxon>Klebsiella/Raoultella group</taxon>
        <taxon>Klebsiella</taxon>
    </lineage>
</organism>
<proteinExistence type="predicted"/>
<reference evidence="2 3" key="1">
    <citation type="submission" date="2020-01" db="EMBL/GenBank/DDBJ databases">
        <title>Bactrocera dorsalis gut bacteria genome.</title>
        <authorList>
            <person name="Zhang H."/>
            <person name="Cai Z."/>
        </authorList>
    </citation>
    <scope>NUCLEOTIDE SEQUENCE [LARGE SCALE GENOMIC DNA]</scope>
    <source>
        <strain evidence="2 3">BD177</strain>
        <plasmid evidence="2 3">unnamed2</plasmid>
    </source>
</reference>
<accession>A0A6P1V686</accession>
<sequence>MKKCAVAAFAAAVVVCGTMTPAQADLNNDLGGFFNSMGHNWNNVTSPQAWQGQAATYVTGGGIYVRSANKTIQLASITLPSLNAGCGGIDAFLGSFSFISKDEFVAFAKNIISAAPGLFFDLGLKTVTPMLASAKDYLQQLASDVNSMNMSSCQAARGIIGGLWPATQENKDDLCKTIGTDKSGGNMFTDWAAARQGCGVGNQASKAESKVKDKDEYKDLILTNKNVVWDMLERNTLFKGDRELKEMAVTLTGTVIFDAQSHPITIPSRAGDTKLVKAIMDGGDAEIYRCSDTSQCLTMNVKSVSIRAENGLNRRVAALISGIAAKAKTDKEPLSAKEKDFINSTSIPILSYIMDPLALGMNESVALRLSGYIAHDMLIKYMREIIDDTRGAISGKPLNAEAMRVIQDNISIAYERLTQLQNDIQIQQSTLQSTMNDMSYMRQQLSSRMLSTYQSNYRFEGEQ</sequence>
<dbReference type="InterPro" id="IPR010927">
    <property type="entry name" value="T4SS_TraH"/>
</dbReference>
<dbReference type="RefSeq" id="WP_162122790.1">
    <property type="nucleotide sequence ID" value="NZ_CP048110.1"/>
</dbReference>
<gene>
    <name evidence="2" type="ORF">GW952_30820</name>
</gene>
<dbReference type="EMBL" id="CP048110">
    <property type="protein sequence ID" value="QHS50014.1"/>
    <property type="molecule type" value="Genomic_DNA"/>
</dbReference>